<evidence type="ECO:0000313" key="2">
    <source>
        <dbReference type="Proteomes" id="UP000265955"/>
    </source>
</evidence>
<protein>
    <submittedName>
        <fullName evidence="1">Uncharacterized protein</fullName>
    </submittedName>
</protein>
<accession>A0A3A3G7T0</accession>
<name>A0A3A3G7T0_9BURK</name>
<organism evidence="1 2">
    <name type="scientific">Noviherbaspirillum saxi</name>
    <dbReference type="NCBI Taxonomy" id="2320863"/>
    <lineage>
        <taxon>Bacteria</taxon>
        <taxon>Pseudomonadati</taxon>
        <taxon>Pseudomonadota</taxon>
        <taxon>Betaproteobacteria</taxon>
        <taxon>Burkholderiales</taxon>
        <taxon>Oxalobacteraceae</taxon>
        <taxon>Noviherbaspirillum</taxon>
    </lineage>
</organism>
<proteinExistence type="predicted"/>
<gene>
    <name evidence="1" type="ORF">D3871_06525</name>
</gene>
<sequence length="188" mass="21566">MAPSEKDVILILGYAVYEAQETEATLHLAMSVICGLSIAESLEHLQKIYAKKMLGQFLTLIREKIGLAASFDDFMKDYIERRNFIVHNLSRSSVFSLDSEEGRLRLQNFLTNFCYINRKAKLTFAALTEAWMRIICPEYRSDEKLAEFRKLDLYREIVEDFVPQLSLIFGAKRVDASSEGDVYSDVAN</sequence>
<dbReference type="EMBL" id="QYUO01000001">
    <property type="protein sequence ID" value="RJF98205.1"/>
    <property type="molecule type" value="Genomic_DNA"/>
</dbReference>
<evidence type="ECO:0000313" key="1">
    <source>
        <dbReference type="EMBL" id="RJF98205.1"/>
    </source>
</evidence>
<reference evidence="2" key="1">
    <citation type="submission" date="2018-09" db="EMBL/GenBank/DDBJ databases">
        <authorList>
            <person name="Zhu H."/>
        </authorList>
    </citation>
    <scope>NUCLEOTIDE SEQUENCE [LARGE SCALE GENOMIC DNA]</scope>
    <source>
        <strain evidence="2">K1R23-30</strain>
    </source>
</reference>
<dbReference type="RefSeq" id="WP_119768158.1">
    <property type="nucleotide sequence ID" value="NZ_QYUO01000001.1"/>
</dbReference>
<dbReference type="Proteomes" id="UP000265955">
    <property type="component" value="Unassembled WGS sequence"/>
</dbReference>
<dbReference type="AlphaFoldDB" id="A0A3A3G7T0"/>
<keyword evidence="2" id="KW-1185">Reference proteome</keyword>
<comment type="caution">
    <text evidence="1">The sequence shown here is derived from an EMBL/GenBank/DDBJ whole genome shotgun (WGS) entry which is preliminary data.</text>
</comment>